<evidence type="ECO:0008006" key="3">
    <source>
        <dbReference type="Google" id="ProtNLM"/>
    </source>
</evidence>
<dbReference type="SUPFAM" id="SSF56784">
    <property type="entry name" value="HAD-like"/>
    <property type="match status" value="1"/>
</dbReference>
<dbReference type="Pfam" id="PF12689">
    <property type="entry name" value="Acid_PPase"/>
    <property type="match status" value="1"/>
</dbReference>
<dbReference type="OrthoDB" id="2865258at2759"/>
<dbReference type="InterPro" id="IPR010036">
    <property type="entry name" value="MDP_1_eu_arc"/>
</dbReference>
<dbReference type="NCBIfam" id="TIGR01685">
    <property type="entry name" value="MDP-1"/>
    <property type="match status" value="1"/>
</dbReference>
<dbReference type="NCBIfam" id="TIGR01681">
    <property type="entry name" value="HAD-SF-IIIC"/>
    <property type="match status" value="1"/>
</dbReference>
<proteinExistence type="predicted"/>
<dbReference type="PANTHER" id="PTHR17901">
    <property type="entry name" value="MAGNESIUM-DEPENDENT PHOSPHATASE 1 MDP1"/>
    <property type="match status" value="1"/>
</dbReference>
<gene>
    <name evidence="1" type="ORF">ABB37_04453</name>
</gene>
<dbReference type="SFLD" id="SFLDG01131">
    <property type="entry name" value="C1.5.2:_MDP_Like"/>
    <property type="match status" value="1"/>
</dbReference>
<dbReference type="OMA" id="MLFFDNQ"/>
<sequence>MTDFDRLADGPLPRVIVFDLDGTLWNPEMYQLWGGAPFKPHRTDPSIMIDRQGTEVRLIGESRPVLQTLTVDPRWSRTYLALSSTCDVPQWAAELLEKFTFTNREGKEVPMGSLFDDRIEVYKANKAKQHQTILKKVQDIDPTVTEFAQMLFFDNQTDNVHYVSRLGVPSFYCPDGMTPGTFERGLAMWRKAQKSKI</sequence>
<organism evidence="1 2">
    <name type="scientific">Leptomonas pyrrhocoris</name>
    <name type="common">Firebug parasite</name>
    <dbReference type="NCBI Taxonomy" id="157538"/>
    <lineage>
        <taxon>Eukaryota</taxon>
        <taxon>Discoba</taxon>
        <taxon>Euglenozoa</taxon>
        <taxon>Kinetoplastea</taxon>
        <taxon>Metakinetoplastina</taxon>
        <taxon>Trypanosomatida</taxon>
        <taxon>Trypanosomatidae</taxon>
        <taxon>Leishmaniinae</taxon>
        <taxon>Leptomonas</taxon>
    </lineage>
</organism>
<protein>
    <recommendedName>
        <fullName evidence="3">Magnesium-dependent phosphatase-1</fullName>
    </recommendedName>
</protein>
<dbReference type="SFLD" id="SFLDS00003">
    <property type="entry name" value="Haloacid_Dehalogenase"/>
    <property type="match status" value="1"/>
</dbReference>
<accession>A0A0M9G302</accession>
<keyword evidence="2" id="KW-1185">Reference proteome</keyword>
<dbReference type="InterPro" id="IPR023214">
    <property type="entry name" value="HAD_sf"/>
</dbReference>
<dbReference type="VEuPathDB" id="TriTrypDB:LpyrH10_07_2600"/>
<reference evidence="1 2" key="1">
    <citation type="submission" date="2015-07" db="EMBL/GenBank/DDBJ databases">
        <title>High-quality genome of monoxenous trypanosomatid Leptomonas pyrrhocoris.</title>
        <authorList>
            <person name="Flegontov P."/>
            <person name="Butenko A."/>
            <person name="Firsov S."/>
            <person name="Vlcek C."/>
            <person name="Logacheva M.D."/>
            <person name="Field M."/>
            <person name="Filatov D."/>
            <person name="Flegontova O."/>
            <person name="Gerasimov E."/>
            <person name="Jackson A.P."/>
            <person name="Kelly S."/>
            <person name="Opperdoes F."/>
            <person name="O'Reilly A."/>
            <person name="Votypka J."/>
            <person name="Yurchenko V."/>
            <person name="Lukes J."/>
        </authorList>
    </citation>
    <scope>NUCLEOTIDE SEQUENCE [LARGE SCALE GENOMIC DNA]</scope>
    <source>
        <strain evidence="1">H10</strain>
    </source>
</reference>
<dbReference type="InterPro" id="IPR010033">
    <property type="entry name" value="HAD_SF_ppase_IIIC"/>
</dbReference>
<dbReference type="RefSeq" id="XP_015659535.1">
    <property type="nucleotide sequence ID" value="XM_015802134.1"/>
</dbReference>
<dbReference type="GO" id="GO:0003993">
    <property type="term" value="F:acid phosphatase activity"/>
    <property type="evidence" value="ECO:0007669"/>
    <property type="project" value="TreeGrafter"/>
</dbReference>
<dbReference type="InterPro" id="IPR036412">
    <property type="entry name" value="HAD-like_sf"/>
</dbReference>
<dbReference type="Proteomes" id="UP000037923">
    <property type="component" value="Unassembled WGS sequence"/>
</dbReference>
<dbReference type="PANTHER" id="PTHR17901:SF14">
    <property type="entry name" value="MAGNESIUM-DEPENDENT PHOSPHATASE 1"/>
    <property type="match status" value="1"/>
</dbReference>
<dbReference type="AlphaFoldDB" id="A0A0M9G302"/>
<dbReference type="Gene3D" id="3.40.50.1000">
    <property type="entry name" value="HAD superfamily/HAD-like"/>
    <property type="match status" value="1"/>
</dbReference>
<name>A0A0M9G302_LEPPY</name>
<dbReference type="GeneID" id="26904744"/>
<evidence type="ECO:0000313" key="2">
    <source>
        <dbReference type="Proteomes" id="UP000037923"/>
    </source>
</evidence>
<comment type="caution">
    <text evidence="1">The sequence shown here is derived from an EMBL/GenBank/DDBJ whole genome shotgun (WGS) entry which is preliminary data.</text>
</comment>
<dbReference type="SFLD" id="SFLDG01129">
    <property type="entry name" value="C1.5:_HAD__Beta-PGM__Phosphata"/>
    <property type="match status" value="1"/>
</dbReference>
<dbReference type="EMBL" id="LGTL01000007">
    <property type="protein sequence ID" value="KPA81096.1"/>
    <property type="molecule type" value="Genomic_DNA"/>
</dbReference>
<evidence type="ECO:0000313" key="1">
    <source>
        <dbReference type="EMBL" id="KPA81096.1"/>
    </source>
</evidence>